<gene>
    <name evidence="2" type="ORF">E8M01_04480</name>
</gene>
<dbReference type="RefSeq" id="WP_136959015.1">
    <property type="nucleotide sequence ID" value="NZ_CP039690.1"/>
</dbReference>
<keyword evidence="1" id="KW-1133">Transmembrane helix</keyword>
<feature type="transmembrane region" description="Helical" evidence="1">
    <location>
        <begin position="81"/>
        <end position="102"/>
    </location>
</feature>
<evidence type="ECO:0000256" key="1">
    <source>
        <dbReference type="SAM" id="Phobius"/>
    </source>
</evidence>
<organism evidence="2 3">
    <name type="scientific">Phreatobacter stygius</name>
    <dbReference type="NCBI Taxonomy" id="1940610"/>
    <lineage>
        <taxon>Bacteria</taxon>
        <taxon>Pseudomonadati</taxon>
        <taxon>Pseudomonadota</taxon>
        <taxon>Alphaproteobacteria</taxon>
        <taxon>Hyphomicrobiales</taxon>
        <taxon>Phreatobacteraceae</taxon>
        <taxon>Phreatobacter</taxon>
    </lineage>
</organism>
<dbReference type="Proteomes" id="UP000298781">
    <property type="component" value="Chromosome"/>
</dbReference>
<dbReference type="OrthoDB" id="9858661at2"/>
<reference evidence="2 3" key="1">
    <citation type="submission" date="2019-04" db="EMBL/GenBank/DDBJ databases">
        <title>Phreatobacter aquaticus sp. nov.</title>
        <authorList>
            <person name="Choi A."/>
        </authorList>
    </citation>
    <scope>NUCLEOTIDE SEQUENCE [LARGE SCALE GENOMIC DNA]</scope>
    <source>
        <strain evidence="2 3">KCTC 52518</strain>
    </source>
</reference>
<feature type="transmembrane region" description="Helical" evidence="1">
    <location>
        <begin position="29"/>
        <end position="48"/>
    </location>
</feature>
<sequence>MIAKLTAAALLLITGALHLYQYVLSPPTLPVLVTVLFGAVYVVLALVVPFGGRRGLITAQIVTAIGGFMAIASVVQDQQPLTVWIAIFVAFDLAVIWFCAWAKAELAAR</sequence>
<proteinExistence type="predicted"/>
<name>A0A4D7B6F0_9HYPH</name>
<keyword evidence="3" id="KW-1185">Reference proteome</keyword>
<dbReference type="EMBL" id="CP039690">
    <property type="protein sequence ID" value="QCI63557.1"/>
    <property type="molecule type" value="Genomic_DNA"/>
</dbReference>
<keyword evidence="1" id="KW-0812">Transmembrane</keyword>
<accession>A0A4D7B6F0</accession>
<feature type="transmembrane region" description="Helical" evidence="1">
    <location>
        <begin position="55"/>
        <end position="75"/>
    </location>
</feature>
<evidence type="ECO:0000313" key="3">
    <source>
        <dbReference type="Proteomes" id="UP000298781"/>
    </source>
</evidence>
<evidence type="ECO:0000313" key="2">
    <source>
        <dbReference type="EMBL" id="QCI63557.1"/>
    </source>
</evidence>
<protein>
    <submittedName>
        <fullName evidence="2">Uncharacterized protein</fullName>
    </submittedName>
</protein>
<dbReference type="KEGG" id="pstg:E8M01_04480"/>
<dbReference type="AlphaFoldDB" id="A0A4D7B6F0"/>
<keyword evidence="1" id="KW-0472">Membrane</keyword>